<keyword evidence="3" id="KW-1185">Reference proteome</keyword>
<feature type="compositionally biased region" description="Gly residues" evidence="1">
    <location>
        <begin position="616"/>
        <end position="626"/>
    </location>
</feature>
<feature type="region of interest" description="Disordered" evidence="1">
    <location>
        <begin position="738"/>
        <end position="853"/>
    </location>
</feature>
<feature type="compositionally biased region" description="Low complexity" evidence="1">
    <location>
        <begin position="627"/>
        <end position="656"/>
    </location>
</feature>
<dbReference type="Proteomes" id="UP001190700">
    <property type="component" value="Unassembled WGS sequence"/>
</dbReference>
<feature type="compositionally biased region" description="Low complexity" evidence="1">
    <location>
        <begin position="528"/>
        <end position="541"/>
    </location>
</feature>
<feature type="region of interest" description="Disordered" evidence="1">
    <location>
        <begin position="597"/>
        <end position="669"/>
    </location>
</feature>
<evidence type="ECO:0000313" key="2">
    <source>
        <dbReference type="EMBL" id="KAK3245899.1"/>
    </source>
</evidence>
<comment type="caution">
    <text evidence="2">The sequence shown here is derived from an EMBL/GenBank/DDBJ whole genome shotgun (WGS) entry which is preliminary data.</text>
</comment>
<organism evidence="2 3">
    <name type="scientific">Cymbomonas tetramitiformis</name>
    <dbReference type="NCBI Taxonomy" id="36881"/>
    <lineage>
        <taxon>Eukaryota</taxon>
        <taxon>Viridiplantae</taxon>
        <taxon>Chlorophyta</taxon>
        <taxon>Pyramimonadophyceae</taxon>
        <taxon>Pyramimonadales</taxon>
        <taxon>Pyramimonadaceae</taxon>
        <taxon>Cymbomonas</taxon>
    </lineage>
</organism>
<accession>A0AAE0C185</accession>
<sequence>MAALTDLEVNHLADIDGVAVELFHYLWMKNSFGRSCPGLHLAETVVFKQSKPCYWFFTSAQDKQIKRKNRTNVVSHNVFENFIKKKAAYSSVDVCGYTLVTNMLDEVLTRENQETARTEVEYYDNLGLKNYLFYGEKPTTVKLTDKTHELYERCVTFEGPERHSDSSPLTGSALAKSIQTLCNEIVNHVRQVSGNVHNITRMVCNFKMDPDGRVWFLWCSSLRLVPAGAEEAGEPPRSAPINLNPKFLIKPQSKLIVQAKQGTPVMKNVSFRCPYCLEINDMRYKYEVTYKSIIAQWQKDQSKEQRNRERAAEANGDVPDLLQDAKSPNVVPPVIRACEPRITSEKFIELRSDPTFLYRNAQLCEGCCLVHNSSTLDGLDQENPRMSLEPGSVVARPSSAHKASSPGGAERPLPTVTDLTRIDERVEMAEPHHPTPVSLRPKSSPSKLLGKPASAPDRSRPQSATRAETIGSPVKGFVPGSRVRPPSAPVTRTKATSATKADMPKRPASAHTPNTAPPQSPAARYIKRAPSARPKSAKPAAIAEEDAEASPREPLYNVGSGFYSDFQTRMAAQGMNTLRPAPIPSTNTLRDVKSIYSKKQAVPADRPRLPSPRAGTGAGAGRGRSGGSARVAARGGRVNAAPGRGAGRGSRPSSSREAVLSGKQHRNPLEDLKASELTMSQEELVRQAVFSAAQLEPAEAPSYRVELGELDTLLDDLASESSGGSAAMAWGALLAQQDATDPAHDHHRQTPAASAEPSALDLLQPRRLNSDRDRQPYGIGMSQDLDVTGAGGGGYHRSLGETSARRGLDMDALVSKTGEDGLSPDMGPERTGGLGPHESGSETPQLSAAFTERVSRNDVVASSLTSEERAFLMSEMGDGIGESP</sequence>
<feature type="compositionally biased region" description="Low complexity" evidence="1">
    <location>
        <begin position="438"/>
        <end position="454"/>
    </location>
</feature>
<reference evidence="2 3" key="1">
    <citation type="journal article" date="2015" name="Genome Biol. Evol.">
        <title>Comparative Genomics of a Bacterivorous Green Alga Reveals Evolutionary Causalities and Consequences of Phago-Mixotrophic Mode of Nutrition.</title>
        <authorList>
            <person name="Burns J.A."/>
            <person name="Paasch A."/>
            <person name="Narechania A."/>
            <person name="Kim E."/>
        </authorList>
    </citation>
    <scope>NUCLEOTIDE SEQUENCE [LARGE SCALE GENOMIC DNA]</scope>
    <source>
        <strain evidence="2 3">PLY_AMNH</strain>
    </source>
</reference>
<evidence type="ECO:0000313" key="3">
    <source>
        <dbReference type="Proteomes" id="UP001190700"/>
    </source>
</evidence>
<dbReference type="EMBL" id="LGRX02030285">
    <property type="protein sequence ID" value="KAK3245899.1"/>
    <property type="molecule type" value="Genomic_DNA"/>
</dbReference>
<name>A0AAE0C185_9CHLO</name>
<dbReference type="AlphaFoldDB" id="A0AAE0C185"/>
<feature type="region of interest" description="Disordered" evidence="1">
    <location>
        <begin position="380"/>
        <end position="416"/>
    </location>
</feature>
<proteinExistence type="predicted"/>
<feature type="region of interest" description="Disordered" evidence="1">
    <location>
        <begin position="299"/>
        <end position="326"/>
    </location>
</feature>
<protein>
    <submittedName>
        <fullName evidence="2">Uncharacterized protein</fullName>
    </submittedName>
</protein>
<gene>
    <name evidence="2" type="ORF">CYMTET_44552</name>
</gene>
<feature type="compositionally biased region" description="Basic and acidic residues" evidence="1">
    <location>
        <begin position="300"/>
        <end position="312"/>
    </location>
</feature>
<feature type="region of interest" description="Disordered" evidence="1">
    <location>
        <begin position="428"/>
        <end position="557"/>
    </location>
</feature>
<evidence type="ECO:0000256" key="1">
    <source>
        <dbReference type="SAM" id="MobiDB-lite"/>
    </source>
</evidence>